<sequence length="54" mass="5741">MANQPAGLLLQGGIKAITSKEQGIMPSIPSRVKGAGGIIKTRNRQPKIGMERLK</sequence>
<gene>
    <name evidence="2" type="ORF">DCCM_4303</name>
</gene>
<organism evidence="2 3">
    <name type="scientific">Desulfocucumis palustris</name>
    <dbReference type="NCBI Taxonomy" id="1898651"/>
    <lineage>
        <taxon>Bacteria</taxon>
        <taxon>Bacillati</taxon>
        <taxon>Bacillota</taxon>
        <taxon>Clostridia</taxon>
        <taxon>Eubacteriales</taxon>
        <taxon>Desulfocucumaceae</taxon>
        <taxon>Desulfocucumis</taxon>
    </lineage>
</organism>
<comment type="caution">
    <text evidence="2">The sequence shown here is derived from an EMBL/GenBank/DDBJ whole genome shotgun (WGS) entry which is preliminary data.</text>
</comment>
<feature type="region of interest" description="Disordered" evidence="1">
    <location>
        <begin position="27"/>
        <end position="54"/>
    </location>
</feature>
<dbReference type="EMBL" id="BFAV01000157">
    <property type="protein sequence ID" value="GBF35180.1"/>
    <property type="molecule type" value="Genomic_DNA"/>
</dbReference>
<protein>
    <submittedName>
        <fullName evidence="2">Uncharacterized protein</fullName>
    </submittedName>
</protein>
<reference evidence="3" key="1">
    <citation type="submission" date="2018-02" db="EMBL/GenBank/DDBJ databases">
        <title>Genome sequence of Desulfocucumis palustris strain NAW-5.</title>
        <authorList>
            <person name="Watanabe M."/>
            <person name="Kojima H."/>
            <person name="Fukui M."/>
        </authorList>
    </citation>
    <scope>NUCLEOTIDE SEQUENCE [LARGE SCALE GENOMIC DNA]</scope>
    <source>
        <strain evidence="3">NAW-5</strain>
    </source>
</reference>
<evidence type="ECO:0000256" key="1">
    <source>
        <dbReference type="SAM" id="MobiDB-lite"/>
    </source>
</evidence>
<dbReference type="AlphaFoldDB" id="A0A2L2XGB7"/>
<evidence type="ECO:0000313" key="3">
    <source>
        <dbReference type="Proteomes" id="UP000239549"/>
    </source>
</evidence>
<proteinExistence type="predicted"/>
<dbReference type="Proteomes" id="UP000239549">
    <property type="component" value="Unassembled WGS sequence"/>
</dbReference>
<keyword evidence="3" id="KW-1185">Reference proteome</keyword>
<name>A0A2L2XGB7_9FIRM</name>
<evidence type="ECO:0000313" key="2">
    <source>
        <dbReference type="EMBL" id="GBF35180.1"/>
    </source>
</evidence>
<accession>A0A2L2XGB7</accession>